<feature type="region of interest" description="Disordered" evidence="1">
    <location>
        <begin position="687"/>
        <end position="721"/>
    </location>
</feature>
<feature type="compositionally biased region" description="Basic and acidic residues" evidence="1">
    <location>
        <begin position="711"/>
        <end position="721"/>
    </location>
</feature>
<dbReference type="GeneID" id="19241136"/>
<feature type="compositionally biased region" description="Basic and acidic residues" evidence="1">
    <location>
        <begin position="643"/>
        <end position="654"/>
    </location>
</feature>
<protein>
    <submittedName>
        <fullName evidence="2">Uncharacterized protein</fullName>
    </submittedName>
</protein>
<accession>U1GC63</accession>
<dbReference type="Proteomes" id="UP000019373">
    <property type="component" value="Unassembled WGS sequence"/>
</dbReference>
<feature type="compositionally biased region" description="Polar residues" evidence="1">
    <location>
        <begin position="24"/>
        <end position="35"/>
    </location>
</feature>
<dbReference type="RefSeq" id="XP_007787499.1">
    <property type="nucleotide sequence ID" value="XM_007789309.1"/>
</dbReference>
<feature type="region of interest" description="Disordered" evidence="1">
    <location>
        <begin position="799"/>
        <end position="824"/>
    </location>
</feature>
<dbReference type="eggNOG" id="ENOG502QUMF">
    <property type="taxonomic scope" value="Eukaryota"/>
</dbReference>
<dbReference type="EMBL" id="KE720818">
    <property type="protein sequence ID" value="ERF75152.1"/>
    <property type="molecule type" value="Genomic_DNA"/>
</dbReference>
<feature type="region of interest" description="Disordered" evidence="1">
    <location>
        <begin position="629"/>
        <end position="654"/>
    </location>
</feature>
<keyword evidence="3" id="KW-1185">Reference proteome</keyword>
<reference evidence="3" key="1">
    <citation type="journal article" date="2014" name="BMC Genomics">
        <title>Genome characteristics reveal the impact of lichenization on lichen-forming fungus Endocarpon pusillum Hedwig (Verrucariales, Ascomycota).</title>
        <authorList>
            <person name="Wang Y.-Y."/>
            <person name="Liu B."/>
            <person name="Zhang X.-Y."/>
            <person name="Zhou Q.-M."/>
            <person name="Zhang T."/>
            <person name="Li H."/>
            <person name="Yu Y.-F."/>
            <person name="Zhang X.-L."/>
            <person name="Hao X.-Y."/>
            <person name="Wang M."/>
            <person name="Wang L."/>
            <person name="Wei J.-C."/>
        </authorList>
    </citation>
    <scope>NUCLEOTIDE SEQUENCE [LARGE SCALE GENOMIC DNA]</scope>
    <source>
        <strain evidence="3">Z07020 / HMAS-L-300199</strain>
    </source>
</reference>
<gene>
    <name evidence="2" type="ORF">EPUS_06192</name>
</gene>
<feature type="region of interest" description="Disordered" evidence="1">
    <location>
        <begin position="1"/>
        <end position="54"/>
    </location>
</feature>
<evidence type="ECO:0000313" key="2">
    <source>
        <dbReference type="EMBL" id="ERF75152.1"/>
    </source>
</evidence>
<evidence type="ECO:0000313" key="3">
    <source>
        <dbReference type="Proteomes" id="UP000019373"/>
    </source>
</evidence>
<proteinExistence type="predicted"/>
<dbReference type="OMA" id="WLQMPIE"/>
<dbReference type="AlphaFoldDB" id="U1GC63"/>
<name>U1GC63_ENDPU</name>
<sequence>MARKKATKASVADVGTDDGHNGPNGHSSPAEQTAPANKLISPAIPPQPRAAEPSTPTLVICRNKHWRYISSFHGPWLQLPPEVLETIAFSNFYLPRPQLVDPATLFDLVKIRRLVDDATDLTVRAANGTTSSALCNSHNASNGLYGGGSAAALGLGGGGGGGAHAKLSRERKHRMREHATQKLSHAYHLDEIAASVATMQSASALEEVAKHVLARNNDDADATYVHFFHEKIPSRSLAECTSLAPLDKVIRQRPTDGAPYRTRAVTRIFKEDFMGAATDLTEGLRVCRLYNTQHERRNEQTELVLAREAAREQRTDAKVDEKDQPSSLEGQLLFHRAGTFLTMACDNIALALSGTSTTNGASCADLRGEAEMSSIPTKRVREMHHRRLEARKSVRTYAKRALRDYLAFISRFDYTPGQPAEITRAFLHKVNAAANGYGRRGHQKRLLEMAEFPMTARSTALIRHDGHFATPPRRPSQPLPLPSKRVYPLNELFAAIPPPELPPYPIETSTSTAFAKPSQYQPLPPILADDPSTAETVTYHPLLTDALHSLLLCHTLMQTSPKELLRHAHMVARLARLSDGFPVFLAARSPARADWVEVLRRAPKAANSNWIGLSAVSWDALCKPAPLAAQQGEEGGAAKPGRGKSETKEERRERVRMEAFREALADERVLDEESFRKSVKAWEARGRMEVEEQEEEEEAGVNGNADADADGMPKEKLDANKPKRWAQDEGKEYPIATHRAEAIARWIREVPQLGDAVAGSGAAKAATAKNKTPARLRKSAANVGVVVDANADVNANADASADAHGVVDGEGDADADGLEKSGQALSEMANSAVIDIIDE</sequence>
<organism evidence="2 3">
    <name type="scientific">Endocarpon pusillum (strain Z07020 / HMAS-L-300199)</name>
    <name type="common">Lichen-forming fungus</name>
    <dbReference type="NCBI Taxonomy" id="1263415"/>
    <lineage>
        <taxon>Eukaryota</taxon>
        <taxon>Fungi</taxon>
        <taxon>Dikarya</taxon>
        <taxon>Ascomycota</taxon>
        <taxon>Pezizomycotina</taxon>
        <taxon>Eurotiomycetes</taxon>
        <taxon>Chaetothyriomycetidae</taxon>
        <taxon>Verrucariales</taxon>
        <taxon>Verrucariaceae</taxon>
        <taxon>Endocarpon</taxon>
    </lineage>
</organism>
<evidence type="ECO:0000256" key="1">
    <source>
        <dbReference type="SAM" id="MobiDB-lite"/>
    </source>
</evidence>
<dbReference type="HOGENOM" id="CLU_012587_0_0_1"/>
<dbReference type="OrthoDB" id="420046at2759"/>